<dbReference type="GO" id="GO:0005891">
    <property type="term" value="C:voltage-gated calcium channel complex"/>
    <property type="evidence" value="ECO:0007669"/>
    <property type="project" value="TreeGrafter"/>
</dbReference>
<dbReference type="GO" id="GO:0098703">
    <property type="term" value="P:calcium ion import across plasma membrane"/>
    <property type="evidence" value="ECO:0007669"/>
    <property type="project" value="TreeGrafter"/>
</dbReference>
<dbReference type="PANTHER" id="PTHR45628">
    <property type="entry name" value="VOLTAGE-DEPENDENT CALCIUM CHANNEL TYPE A SUBUNIT ALPHA-1"/>
    <property type="match status" value="1"/>
</dbReference>
<keyword evidence="5 13" id="KW-0812">Transmembrane</keyword>
<accession>A0A8J4GZT1</accession>
<keyword evidence="9" id="KW-0406">Ion transport</keyword>
<gene>
    <name evidence="15" type="ORF">Vretimale_19877</name>
</gene>
<feature type="region of interest" description="Disordered" evidence="12">
    <location>
        <begin position="153"/>
        <end position="232"/>
    </location>
</feature>
<feature type="compositionally biased region" description="Basic and acidic residues" evidence="12">
    <location>
        <begin position="218"/>
        <end position="232"/>
    </location>
</feature>
<evidence type="ECO:0000256" key="10">
    <source>
        <dbReference type="ARBA" id="ARBA00023136"/>
    </source>
</evidence>
<keyword evidence="2" id="KW-0813">Transport</keyword>
<keyword evidence="8 13" id="KW-1133">Transmembrane helix</keyword>
<evidence type="ECO:0000256" key="1">
    <source>
        <dbReference type="ARBA" id="ARBA00004141"/>
    </source>
</evidence>
<dbReference type="GO" id="GO:0008331">
    <property type="term" value="F:high voltage-gated calcium channel activity"/>
    <property type="evidence" value="ECO:0007669"/>
    <property type="project" value="TreeGrafter"/>
</dbReference>
<dbReference type="InterPro" id="IPR050599">
    <property type="entry name" value="VDCC_alpha-1_subunit"/>
</dbReference>
<dbReference type="PANTHER" id="PTHR45628:SF22">
    <property type="entry name" value="VOLTAGE-DEPENDENT T-TYPE CALCIUM CHANNEL SUBUNIT ALPHA"/>
    <property type="match status" value="1"/>
</dbReference>
<dbReference type="Proteomes" id="UP000722791">
    <property type="component" value="Unassembled WGS sequence"/>
</dbReference>
<dbReference type="SUPFAM" id="SSF81324">
    <property type="entry name" value="Voltage-gated potassium channels"/>
    <property type="match status" value="1"/>
</dbReference>
<evidence type="ECO:0000313" key="15">
    <source>
        <dbReference type="EMBL" id="GIM17339.1"/>
    </source>
</evidence>
<evidence type="ECO:0000259" key="14">
    <source>
        <dbReference type="Pfam" id="PF00520"/>
    </source>
</evidence>
<dbReference type="AlphaFoldDB" id="A0A8J4GZT1"/>
<keyword evidence="3" id="KW-0109">Calcium transport</keyword>
<feature type="compositionally biased region" description="Acidic residues" evidence="12">
    <location>
        <begin position="153"/>
        <end position="163"/>
    </location>
</feature>
<dbReference type="EMBL" id="BNCQ01000107">
    <property type="protein sequence ID" value="GIM17339.1"/>
    <property type="molecule type" value="Genomic_DNA"/>
</dbReference>
<comment type="subcellular location">
    <subcellularLocation>
        <location evidence="1">Membrane</location>
        <topology evidence="1">Multi-pass membrane protein</topology>
    </subcellularLocation>
</comment>
<keyword evidence="6" id="KW-0106">Calcium</keyword>
<evidence type="ECO:0000256" key="13">
    <source>
        <dbReference type="SAM" id="Phobius"/>
    </source>
</evidence>
<evidence type="ECO:0000256" key="11">
    <source>
        <dbReference type="ARBA" id="ARBA00023303"/>
    </source>
</evidence>
<evidence type="ECO:0000256" key="4">
    <source>
        <dbReference type="ARBA" id="ARBA00022673"/>
    </source>
</evidence>
<evidence type="ECO:0000256" key="5">
    <source>
        <dbReference type="ARBA" id="ARBA00022692"/>
    </source>
</evidence>
<evidence type="ECO:0000256" key="2">
    <source>
        <dbReference type="ARBA" id="ARBA00022448"/>
    </source>
</evidence>
<reference evidence="15" key="1">
    <citation type="journal article" date="2021" name="Proc. Natl. Acad. Sci. U.S.A.">
        <title>Three genomes in the algal genus Volvox reveal the fate of a haploid sex-determining region after a transition to homothallism.</title>
        <authorList>
            <person name="Yamamoto K."/>
            <person name="Hamaji T."/>
            <person name="Kawai-Toyooka H."/>
            <person name="Matsuzaki R."/>
            <person name="Takahashi F."/>
            <person name="Nishimura Y."/>
            <person name="Kawachi M."/>
            <person name="Noguchi H."/>
            <person name="Minakuchi Y."/>
            <person name="Umen J.G."/>
            <person name="Toyoda A."/>
            <person name="Nozaki H."/>
        </authorList>
    </citation>
    <scope>NUCLEOTIDE SEQUENCE</scope>
    <source>
        <strain evidence="15">NIES-3785</strain>
    </source>
</reference>
<proteinExistence type="predicted"/>
<comment type="caution">
    <text evidence="15">The sequence shown here is derived from an EMBL/GenBank/DDBJ whole genome shotgun (WGS) entry which is preliminary data.</text>
</comment>
<protein>
    <recommendedName>
        <fullName evidence="14">Ion transport domain-containing protein</fullName>
    </recommendedName>
</protein>
<organism evidence="15 16">
    <name type="scientific">Volvox reticuliferus</name>
    <dbReference type="NCBI Taxonomy" id="1737510"/>
    <lineage>
        <taxon>Eukaryota</taxon>
        <taxon>Viridiplantae</taxon>
        <taxon>Chlorophyta</taxon>
        <taxon>core chlorophytes</taxon>
        <taxon>Chlorophyceae</taxon>
        <taxon>CS clade</taxon>
        <taxon>Chlamydomonadales</taxon>
        <taxon>Volvocaceae</taxon>
        <taxon>Volvox</taxon>
    </lineage>
</organism>
<sequence>FMFCDYVEGARAVCPPGQRVWGDCPNHFYCYLPCSDSQNGTWVDAPGSFYNGLAYCEHFCASAEEGGCEYLAMVGKSQVPRANFDNLLWAMFTVFQLLTGENWNNIMYDSMRTTTPWASLYYIVVILLGTYLVFNLFIAILLDNLTGVFSSDTQDDDDDDDDGGDKKQEQQRGGSPDAADARRRRTTQTEVGGVRHGARPGPAATWREVQLQLYQQRHRQDSDRSREGNWNG</sequence>
<dbReference type="Pfam" id="PF00520">
    <property type="entry name" value="Ion_trans"/>
    <property type="match status" value="1"/>
</dbReference>
<evidence type="ECO:0000256" key="7">
    <source>
        <dbReference type="ARBA" id="ARBA00022882"/>
    </source>
</evidence>
<name>A0A8J4GZT1_9CHLO</name>
<keyword evidence="11" id="KW-0407">Ion channel</keyword>
<evidence type="ECO:0000256" key="6">
    <source>
        <dbReference type="ARBA" id="ARBA00022837"/>
    </source>
</evidence>
<evidence type="ECO:0000256" key="9">
    <source>
        <dbReference type="ARBA" id="ARBA00023065"/>
    </source>
</evidence>
<keyword evidence="4" id="KW-0107">Calcium channel</keyword>
<feature type="transmembrane region" description="Helical" evidence="13">
    <location>
        <begin position="119"/>
        <end position="142"/>
    </location>
</feature>
<feature type="domain" description="Ion transport" evidence="14">
    <location>
        <begin position="76"/>
        <end position="145"/>
    </location>
</feature>
<dbReference type="Gene3D" id="1.10.287.70">
    <property type="match status" value="1"/>
</dbReference>
<evidence type="ECO:0000256" key="12">
    <source>
        <dbReference type="SAM" id="MobiDB-lite"/>
    </source>
</evidence>
<keyword evidence="7" id="KW-0851">Voltage-gated channel</keyword>
<dbReference type="InterPro" id="IPR005821">
    <property type="entry name" value="Ion_trans_dom"/>
</dbReference>
<evidence type="ECO:0000256" key="8">
    <source>
        <dbReference type="ARBA" id="ARBA00022989"/>
    </source>
</evidence>
<feature type="non-terminal residue" evidence="15">
    <location>
        <position position="232"/>
    </location>
</feature>
<keyword evidence="10 13" id="KW-0472">Membrane</keyword>
<evidence type="ECO:0000313" key="16">
    <source>
        <dbReference type="Proteomes" id="UP000722791"/>
    </source>
</evidence>
<evidence type="ECO:0000256" key="3">
    <source>
        <dbReference type="ARBA" id="ARBA00022568"/>
    </source>
</evidence>
<feature type="non-terminal residue" evidence="15">
    <location>
        <position position="1"/>
    </location>
</feature>